<evidence type="ECO:0000313" key="2">
    <source>
        <dbReference type="Proteomes" id="UP000298030"/>
    </source>
</evidence>
<name>A0A4Y7SIA4_COPMI</name>
<dbReference type="Proteomes" id="UP000298030">
    <property type="component" value="Unassembled WGS sequence"/>
</dbReference>
<sequence length="169" mass="19173">MNTDHRYSRRGISRYDCRKHPRSRFNGISVERPLTDHSRALEARHGCPWWLPPSSQRRRLQFNSVQNEKSLPLVWHTYLGYRPSANTSPRECAADNLDLSNTLSSFCGGGERGRQTLRITYGPISRRISLASESTGLYLAMNDMEASKSGHVPLSRRSARSTLGYAFTS</sequence>
<organism evidence="1 2">
    <name type="scientific">Coprinellus micaceus</name>
    <name type="common">Glistening ink-cap mushroom</name>
    <name type="synonym">Coprinus micaceus</name>
    <dbReference type="NCBI Taxonomy" id="71717"/>
    <lineage>
        <taxon>Eukaryota</taxon>
        <taxon>Fungi</taxon>
        <taxon>Dikarya</taxon>
        <taxon>Basidiomycota</taxon>
        <taxon>Agaricomycotina</taxon>
        <taxon>Agaricomycetes</taxon>
        <taxon>Agaricomycetidae</taxon>
        <taxon>Agaricales</taxon>
        <taxon>Agaricineae</taxon>
        <taxon>Psathyrellaceae</taxon>
        <taxon>Coprinellus</taxon>
    </lineage>
</organism>
<keyword evidence="2" id="KW-1185">Reference proteome</keyword>
<dbReference type="AlphaFoldDB" id="A0A4Y7SIA4"/>
<proteinExistence type="predicted"/>
<accession>A0A4Y7SIA4</accession>
<gene>
    <name evidence="1" type="ORF">FA13DRAFT_100658</name>
</gene>
<dbReference type="EMBL" id="QPFP01000109">
    <property type="protein sequence ID" value="TEB21492.1"/>
    <property type="molecule type" value="Genomic_DNA"/>
</dbReference>
<evidence type="ECO:0000313" key="1">
    <source>
        <dbReference type="EMBL" id="TEB21492.1"/>
    </source>
</evidence>
<protein>
    <submittedName>
        <fullName evidence="1">Uncharacterized protein</fullName>
    </submittedName>
</protein>
<comment type="caution">
    <text evidence="1">The sequence shown here is derived from an EMBL/GenBank/DDBJ whole genome shotgun (WGS) entry which is preliminary data.</text>
</comment>
<reference evidence="1 2" key="1">
    <citation type="journal article" date="2019" name="Nat. Ecol. Evol.">
        <title>Megaphylogeny resolves global patterns of mushroom evolution.</title>
        <authorList>
            <person name="Varga T."/>
            <person name="Krizsan K."/>
            <person name="Foldi C."/>
            <person name="Dima B."/>
            <person name="Sanchez-Garcia M."/>
            <person name="Sanchez-Ramirez S."/>
            <person name="Szollosi G.J."/>
            <person name="Szarkandi J.G."/>
            <person name="Papp V."/>
            <person name="Albert L."/>
            <person name="Andreopoulos W."/>
            <person name="Angelini C."/>
            <person name="Antonin V."/>
            <person name="Barry K.W."/>
            <person name="Bougher N.L."/>
            <person name="Buchanan P."/>
            <person name="Buyck B."/>
            <person name="Bense V."/>
            <person name="Catcheside P."/>
            <person name="Chovatia M."/>
            <person name="Cooper J."/>
            <person name="Damon W."/>
            <person name="Desjardin D."/>
            <person name="Finy P."/>
            <person name="Geml J."/>
            <person name="Haridas S."/>
            <person name="Hughes K."/>
            <person name="Justo A."/>
            <person name="Karasinski D."/>
            <person name="Kautmanova I."/>
            <person name="Kiss B."/>
            <person name="Kocsube S."/>
            <person name="Kotiranta H."/>
            <person name="LaButti K.M."/>
            <person name="Lechner B.E."/>
            <person name="Liimatainen K."/>
            <person name="Lipzen A."/>
            <person name="Lukacs Z."/>
            <person name="Mihaltcheva S."/>
            <person name="Morgado L.N."/>
            <person name="Niskanen T."/>
            <person name="Noordeloos M.E."/>
            <person name="Ohm R.A."/>
            <person name="Ortiz-Santana B."/>
            <person name="Ovrebo C."/>
            <person name="Racz N."/>
            <person name="Riley R."/>
            <person name="Savchenko A."/>
            <person name="Shiryaev A."/>
            <person name="Soop K."/>
            <person name="Spirin V."/>
            <person name="Szebenyi C."/>
            <person name="Tomsovsky M."/>
            <person name="Tulloss R.E."/>
            <person name="Uehling J."/>
            <person name="Grigoriev I.V."/>
            <person name="Vagvolgyi C."/>
            <person name="Papp T."/>
            <person name="Martin F.M."/>
            <person name="Miettinen O."/>
            <person name="Hibbett D.S."/>
            <person name="Nagy L.G."/>
        </authorList>
    </citation>
    <scope>NUCLEOTIDE SEQUENCE [LARGE SCALE GENOMIC DNA]</scope>
    <source>
        <strain evidence="1 2">FP101781</strain>
    </source>
</reference>